<keyword evidence="6" id="KW-1185">Reference proteome</keyword>
<organism evidence="5 6">
    <name type="scientific">Eleusine coracana subsp. coracana</name>
    <dbReference type="NCBI Taxonomy" id="191504"/>
    <lineage>
        <taxon>Eukaryota</taxon>
        <taxon>Viridiplantae</taxon>
        <taxon>Streptophyta</taxon>
        <taxon>Embryophyta</taxon>
        <taxon>Tracheophyta</taxon>
        <taxon>Spermatophyta</taxon>
        <taxon>Magnoliopsida</taxon>
        <taxon>Liliopsida</taxon>
        <taxon>Poales</taxon>
        <taxon>Poaceae</taxon>
        <taxon>PACMAD clade</taxon>
        <taxon>Chloridoideae</taxon>
        <taxon>Cynodonteae</taxon>
        <taxon>Eleusininae</taxon>
        <taxon>Eleusine</taxon>
    </lineage>
</organism>
<dbReference type="SUPFAM" id="SSF55961">
    <property type="entry name" value="Bet v1-like"/>
    <property type="match status" value="1"/>
</dbReference>
<reference evidence="5" key="1">
    <citation type="journal article" date="2018" name="DNA Res.">
        <title>Multiple hybrid de novo genome assembly of finger millet, an orphan allotetraploid crop.</title>
        <authorList>
            <person name="Hatakeyama M."/>
            <person name="Aluri S."/>
            <person name="Balachadran M.T."/>
            <person name="Sivarajan S.R."/>
            <person name="Patrignani A."/>
            <person name="Gruter S."/>
            <person name="Poveda L."/>
            <person name="Shimizu-Inatsugi R."/>
            <person name="Baeten J."/>
            <person name="Francoijs K.J."/>
            <person name="Nataraja K.N."/>
            <person name="Reddy Y.A.N."/>
            <person name="Phadnis S."/>
            <person name="Ravikumar R.L."/>
            <person name="Schlapbach R."/>
            <person name="Sreeman S.M."/>
            <person name="Shimizu K.K."/>
        </authorList>
    </citation>
    <scope>NUCLEOTIDE SEQUENCE</scope>
</reference>
<dbReference type="CDD" id="cd07816">
    <property type="entry name" value="Bet_v1-like"/>
    <property type="match status" value="1"/>
</dbReference>
<comment type="caution">
    <text evidence="5">The sequence shown here is derived from an EMBL/GenBank/DDBJ whole genome shotgun (WGS) entry which is preliminary data.</text>
</comment>
<reference evidence="5" key="2">
    <citation type="submission" date="2021-12" db="EMBL/GenBank/DDBJ databases">
        <title>Resequencing data analysis of finger millet.</title>
        <authorList>
            <person name="Hatakeyama M."/>
            <person name="Aluri S."/>
            <person name="Balachadran M.T."/>
            <person name="Sivarajan S.R."/>
            <person name="Poveda L."/>
            <person name="Shimizu-Inatsugi R."/>
            <person name="Schlapbach R."/>
            <person name="Sreeman S.M."/>
            <person name="Shimizu K.K."/>
        </authorList>
    </citation>
    <scope>NUCLEOTIDE SEQUENCE</scope>
</reference>
<feature type="compositionally biased region" description="Polar residues" evidence="3">
    <location>
        <begin position="9"/>
        <end position="19"/>
    </location>
</feature>
<dbReference type="InterPro" id="IPR023393">
    <property type="entry name" value="START-like_dom_sf"/>
</dbReference>
<dbReference type="GO" id="GO:0004864">
    <property type="term" value="F:protein phosphatase inhibitor activity"/>
    <property type="evidence" value="ECO:0007669"/>
    <property type="project" value="TreeGrafter"/>
</dbReference>
<dbReference type="Proteomes" id="UP001054889">
    <property type="component" value="Unassembled WGS sequence"/>
</dbReference>
<dbReference type="GO" id="GO:0009738">
    <property type="term" value="P:abscisic acid-activated signaling pathway"/>
    <property type="evidence" value="ECO:0007669"/>
    <property type="project" value="TreeGrafter"/>
</dbReference>
<dbReference type="AlphaFoldDB" id="A0AAV5CTJ5"/>
<gene>
    <name evidence="5" type="primary">ga19175</name>
    <name evidence="5" type="ORF">PR202_ga19175</name>
</gene>
<dbReference type="PANTHER" id="PTHR31213">
    <property type="entry name" value="OS08G0374000 PROTEIN-RELATED"/>
    <property type="match status" value="1"/>
</dbReference>
<evidence type="ECO:0000256" key="2">
    <source>
        <dbReference type="ARBA" id="ARBA00009744"/>
    </source>
</evidence>
<feature type="region of interest" description="Disordered" evidence="3">
    <location>
        <begin position="1"/>
        <end position="23"/>
    </location>
</feature>
<feature type="domain" description="Bet v I/Major latex protein" evidence="4">
    <location>
        <begin position="30"/>
        <end position="148"/>
    </location>
</feature>
<dbReference type="GO" id="GO:0005634">
    <property type="term" value="C:nucleus"/>
    <property type="evidence" value="ECO:0007669"/>
    <property type="project" value="UniProtKB-SubCell"/>
</dbReference>
<name>A0AAV5CTJ5_ELECO</name>
<evidence type="ECO:0000259" key="4">
    <source>
        <dbReference type="Pfam" id="PF00407"/>
    </source>
</evidence>
<dbReference type="EMBL" id="BQKI01000009">
    <property type="protein sequence ID" value="GJN01873.1"/>
    <property type="molecule type" value="Genomic_DNA"/>
</dbReference>
<evidence type="ECO:0000313" key="5">
    <source>
        <dbReference type="EMBL" id="GJN01873.1"/>
    </source>
</evidence>
<accession>A0AAV5CTJ5</accession>
<dbReference type="InterPro" id="IPR050279">
    <property type="entry name" value="Plant_def-hormone_signal"/>
</dbReference>
<dbReference type="InterPro" id="IPR000916">
    <property type="entry name" value="Bet_v_I/MLP"/>
</dbReference>
<comment type="similarity">
    <text evidence="2">Belongs to the BetVI family.</text>
</comment>
<dbReference type="Gene3D" id="3.30.530.20">
    <property type="match status" value="1"/>
</dbReference>
<comment type="subcellular location">
    <subcellularLocation>
        <location evidence="1">Nucleus</location>
    </subcellularLocation>
</comment>
<dbReference type="GO" id="GO:0038023">
    <property type="term" value="F:signaling receptor activity"/>
    <property type="evidence" value="ECO:0007669"/>
    <property type="project" value="TreeGrafter"/>
</dbReference>
<evidence type="ECO:0000313" key="6">
    <source>
        <dbReference type="Proteomes" id="UP001054889"/>
    </source>
</evidence>
<evidence type="ECO:0000256" key="3">
    <source>
        <dbReference type="SAM" id="MobiDB-lite"/>
    </source>
</evidence>
<evidence type="ECO:0000256" key="1">
    <source>
        <dbReference type="ARBA" id="ARBA00004123"/>
    </source>
</evidence>
<dbReference type="Pfam" id="PF00407">
    <property type="entry name" value="Bet_v_1"/>
    <property type="match status" value="1"/>
</dbReference>
<protein>
    <recommendedName>
        <fullName evidence="4">Bet v I/Major latex protein domain-containing protein</fullName>
    </recommendedName>
</protein>
<dbReference type="GO" id="GO:0005737">
    <property type="term" value="C:cytoplasm"/>
    <property type="evidence" value="ECO:0007669"/>
    <property type="project" value="TreeGrafter"/>
</dbReference>
<proteinExistence type="inferred from homology"/>
<dbReference type="GO" id="GO:0010427">
    <property type="term" value="F:abscisic acid binding"/>
    <property type="evidence" value="ECO:0007669"/>
    <property type="project" value="TreeGrafter"/>
</dbReference>
<dbReference type="GO" id="GO:0006952">
    <property type="term" value="P:defense response"/>
    <property type="evidence" value="ECO:0007669"/>
    <property type="project" value="InterPro"/>
</dbReference>
<sequence>MHSIDPFTGNPSQPPTATVESAKMKASKSHELVTDVTASELWKIYSTLRLEELARQLLPQVLQKLTVICGDGGVGTVIQVTVLTPGNSNPVTYKQEFVKIDNKNYIRELTPIEGDFLNLGFTKYVTRFEIIRKGPKSLLIKSSVVYEFDDGRPELEAAASTTPLALAARAIVKYVKEQKATETSS</sequence>
<dbReference type="PANTHER" id="PTHR31213:SF23">
    <property type="entry name" value="OS04G0593400 PROTEIN"/>
    <property type="match status" value="1"/>
</dbReference>